<dbReference type="PANTHER" id="PTHR47356">
    <property type="entry name" value="FAD-DEPENDENT MONOOXYGENASE ASQG-RELATED"/>
    <property type="match status" value="1"/>
</dbReference>
<dbReference type="Pfam" id="PF01494">
    <property type="entry name" value="FAD_binding_3"/>
    <property type="match status" value="1"/>
</dbReference>
<comment type="cofactor">
    <cofactor evidence="1">
        <name>FAD</name>
        <dbReference type="ChEBI" id="CHEBI:57692"/>
    </cofactor>
</comment>
<comment type="caution">
    <text evidence="7">The sequence shown here is derived from an EMBL/GenBank/DDBJ whole genome shotgun (WGS) entry which is preliminary data.</text>
</comment>
<dbReference type="AlphaFoldDB" id="A0AA40B537"/>
<keyword evidence="5" id="KW-0560">Oxidoreductase</keyword>
<dbReference type="PRINTS" id="PR00420">
    <property type="entry name" value="RNGMNOXGNASE"/>
</dbReference>
<evidence type="ECO:0000256" key="1">
    <source>
        <dbReference type="ARBA" id="ARBA00001974"/>
    </source>
</evidence>
<gene>
    <name evidence="7" type="ORF">B0T26DRAFT_847611</name>
</gene>
<name>A0AA40B537_9PEZI</name>
<keyword evidence="8" id="KW-1185">Reference proteome</keyword>
<dbReference type="PANTHER" id="PTHR47356:SF2">
    <property type="entry name" value="FAD-BINDING DOMAIN-CONTAINING PROTEIN-RELATED"/>
    <property type="match status" value="1"/>
</dbReference>
<evidence type="ECO:0000256" key="3">
    <source>
        <dbReference type="ARBA" id="ARBA00022630"/>
    </source>
</evidence>
<dbReference type="SUPFAM" id="SSF51905">
    <property type="entry name" value="FAD/NAD(P)-binding domain"/>
    <property type="match status" value="1"/>
</dbReference>
<evidence type="ECO:0000256" key="4">
    <source>
        <dbReference type="ARBA" id="ARBA00022827"/>
    </source>
</evidence>
<evidence type="ECO:0000259" key="6">
    <source>
        <dbReference type="Pfam" id="PF01494"/>
    </source>
</evidence>
<feature type="domain" description="FAD-binding" evidence="6">
    <location>
        <begin position="7"/>
        <end position="341"/>
    </location>
</feature>
<evidence type="ECO:0000256" key="5">
    <source>
        <dbReference type="ARBA" id="ARBA00023002"/>
    </source>
</evidence>
<accession>A0AA40B537</accession>
<dbReference type="EMBL" id="JAUIRO010000002">
    <property type="protein sequence ID" value="KAK0727797.1"/>
    <property type="molecule type" value="Genomic_DNA"/>
</dbReference>
<dbReference type="InterPro" id="IPR050562">
    <property type="entry name" value="FAD_mOase_fung"/>
</dbReference>
<organism evidence="7 8">
    <name type="scientific">Lasiosphaeria miniovina</name>
    <dbReference type="NCBI Taxonomy" id="1954250"/>
    <lineage>
        <taxon>Eukaryota</taxon>
        <taxon>Fungi</taxon>
        <taxon>Dikarya</taxon>
        <taxon>Ascomycota</taxon>
        <taxon>Pezizomycotina</taxon>
        <taxon>Sordariomycetes</taxon>
        <taxon>Sordariomycetidae</taxon>
        <taxon>Sordariales</taxon>
        <taxon>Lasiosphaeriaceae</taxon>
        <taxon>Lasiosphaeria</taxon>
    </lineage>
</organism>
<dbReference type="GeneID" id="85330879"/>
<dbReference type="GO" id="GO:0004497">
    <property type="term" value="F:monooxygenase activity"/>
    <property type="evidence" value="ECO:0007669"/>
    <property type="project" value="InterPro"/>
</dbReference>
<evidence type="ECO:0000313" key="8">
    <source>
        <dbReference type="Proteomes" id="UP001172101"/>
    </source>
</evidence>
<comment type="similarity">
    <text evidence="2">Belongs to the paxM FAD-dependent monooxygenase family.</text>
</comment>
<dbReference type="Proteomes" id="UP001172101">
    <property type="component" value="Unassembled WGS sequence"/>
</dbReference>
<keyword evidence="3" id="KW-0285">Flavoprotein</keyword>
<evidence type="ECO:0000313" key="7">
    <source>
        <dbReference type="EMBL" id="KAK0727797.1"/>
    </source>
</evidence>
<dbReference type="InterPro" id="IPR002938">
    <property type="entry name" value="FAD-bd"/>
</dbReference>
<sequence>MDQAAFKVVVVGGGPAGLVAAHAFTKAGIDFVVLEGRSSVAPELGAGVGFWPMSLRILDQLDILEQIRPLLNAFPSKNVILADGGVLQNYPLKMDEYLGEHFYMCHRADLLQTLYDTLPDAAKARVLTGKRVEVIEVGDSGVRVGCEDGSWETGSIVFGADGVHSKVRRLAREAALEENPEAETDPVRPFLTSFEGLFGNSPLDALPGFSPEDLTEVHSFGTDIQVFAGRERVWWIVYHKLDEPTREPLRYSDKDRDAFADRVGHLHISDKLTFRDMYAARNSSCAVALEEGSLKHWGWKRIVMLGDSSNKMTANVGMGMNCAIQDVVILVNHLHNLLSKAGAPGSGPSAAAAETIDTPTLERLFDAYWAEHNEFSPKFTYLSARDVRIGSWSTYVRYFFDRWLYPLIGMRRFIFRFIVARFMSRGRVLDFLEIKNNFSGTVPWTHSPKNIASSGKEAKL</sequence>
<dbReference type="InterPro" id="IPR036188">
    <property type="entry name" value="FAD/NAD-bd_sf"/>
</dbReference>
<dbReference type="RefSeq" id="XP_060300652.1">
    <property type="nucleotide sequence ID" value="XM_060447609.1"/>
</dbReference>
<reference evidence="7" key="1">
    <citation type="submission" date="2023-06" db="EMBL/GenBank/DDBJ databases">
        <title>Genome-scale phylogeny and comparative genomics of the fungal order Sordariales.</title>
        <authorList>
            <consortium name="Lawrence Berkeley National Laboratory"/>
            <person name="Hensen N."/>
            <person name="Bonometti L."/>
            <person name="Westerberg I."/>
            <person name="Brannstrom I.O."/>
            <person name="Guillou S."/>
            <person name="Cros-Aarteil S."/>
            <person name="Calhoun S."/>
            <person name="Haridas S."/>
            <person name="Kuo A."/>
            <person name="Mondo S."/>
            <person name="Pangilinan J."/>
            <person name="Riley R."/>
            <person name="LaButti K."/>
            <person name="Andreopoulos B."/>
            <person name="Lipzen A."/>
            <person name="Chen C."/>
            <person name="Yanf M."/>
            <person name="Daum C."/>
            <person name="Ng V."/>
            <person name="Clum A."/>
            <person name="Steindorff A."/>
            <person name="Ohm R."/>
            <person name="Martin F."/>
            <person name="Silar P."/>
            <person name="Natvig D."/>
            <person name="Lalanne C."/>
            <person name="Gautier V."/>
            <person name="Ament-velasquez S.L."/>
            <person name="Kruys A."/>
            <person name="Hutchinson M.I."/>
            <person name="Powell A.J."/>
            <person name="Barry K."/>
            <person name="Miller A.N."/>
            <person name="Grigoriev I.V."/>
            <person name="Debuchy R."/>
            <person name="Gladieux P."/>
            <person name="Thoren M.H."/>
            <person name="Johannesson H."/>
        </authorList>
    </citation>
    <scope>NUCLEOTIDE SEQUENCE</scope>
    <source>
        <strain evidence="7">SMH2392-1A</strain>
    </source>
</reference>
<evidence type="ECO:0000256" key="2">
    <source>
        <dbReference type="ARBA" id="ARBA00007992"/>
    </source>
</evidence>
<keyword evidence="4" id="KW-0274">FAD</keyword>
<proteinExistence type="inferred from homology"/>
<protein>
    <recommendedName>
        <fullName evidence="6">FAD-binding domain-containing protein</fullName>
    </recommendedName>
</protein>
<dbReference type="Gene3D" id="3.50.50.60">
    <property type="entry name" value="FAD/NAD(P)-binding domain"/>
    <property type="match status" value="1"/>
</dbReference>
<dbReference type="GO" id="GO:0071949">
    <property type="term" value="F:FAD binding"/>
    <property type="evidence" value="ECO:0007669"/>
    <property type="project" value="InterPro"/>
</dbReference>